<dbReference type="SUPFAM" id="SSF46689">
    <property type="entry name" value="Homeodomain-like"/>
    <property type="match status" value="1"/>
</dbReference>
<dbReference type="PROSITE" id="PS50977">
    <property type="entry name" value="HTH_TETR_2"/>
    <property type="match status" value="1"/>
</dbReference>
<keyword evidence="1 2" id="KW-0238">DNA-binding</keyword>
<organism evidence="4 5">
    <name type="scientific">Nocardioides zeae</name>
    <dbReference type="NCBI Taxonomy" id="1457234"/>
    <lineage>
        <taxon>Bacteria</taxon>
        <taxon>Bacillati</taxon>
        <taxon>Actinomycetota</taxon>
        <taxon>Actinomycetes</taxon>
        <taxon>Propionibacteriales</taxon>
        <taxon>Nocardioidaceae</taxon>
        <taxon>Nocardioides</taxon>
    </lineage>
</organism>
<dbReference type="InterPro" id="IPR009057">
    <property type="entry name" value="Homeodomain-like_sf"/>
</dbReference>
<protein>
    <submittedName>
        <fullName evidence="4">TetR/AcrR family transcriptional regulator</fullName>
    </submittedName>
</protein>
<gene>
    <name evidence="4" type="ORF">G3T38_12540</name>
</gene>
<evidence type="ECO:0000313" key="5">
    <source>
        <dbReference type="Proteomes" id="UP000468687"/>
    </source>
</evidence>
<feature type="DNA-binding region" description="H-T-H motif" evidence="2">
    <location>
        <begin position="35"/>
        <end position="54"/>
    </location>
</feature>
<name>A0A6P0HLH8_9ACTN</name>
<dbReference type="Pfam" id="PF00440">
    <property type="entry name" value="TetR_N"/>
    <property type="match status" value="1"/>
</dbReference>
<dbReference type="PANTHER" id="PTHR30055">
    <property type="entry name" value="HTH-TYPE TRANSCRIPTIONAL REGULATOR RUTR"/>
    <property type="match status" value="1"/>
</dbReference>
<dbReference type="Proteomes" id="UP000468687">
    <property type="component" value="Unassembled WGS sequence"/>
</dbReference>
<feature type="domain" description="HTH tetR-type" evidence="3">
    <location>
        <begin position="12"/>
        <end position="72"/>
    </location>
</feature>
<dbReference type="Gene3D" id="1.10.357.10">
    <property type="entry name" value="Tetracycline Repressor, domain 2"/>
    <property type="match status" value="1"/>
</dbReference>
<dbReference type="GO" id="GO:0003700">
    <property type="term" value="F:DNA-binding transcription factor activity"/>
    <property type="evidence" value="ECO:0007669"/>
    <property type="project" value="TreeGrafter"/>
</dbReference>
<dbReference type="EMBL" id="JAAGXA010000008">
    <property type="protein sequence ID" value="NEN79107.1"/>
    <property type="molecule type" value="Genomic_DNA"/>
</dbReference>
<evidence type="ECO:0000313" key="4">
    <source>
        <dbReference type="EMBL" id="NEN79107.1"/>
    </source>
</evidence>
<comment type="caution">
    <text evidence="4">The sequence shown here is derived from an EMBL/GenBank/DDBJ whole genome shotgun (WGS) entry which is preliminary data.</text>
</comment>
<evidence type="ECO:0000256" key="1">
    <source>
        <dbReference type="ARBA" id="ARBA00023125"/>
    </source>
</evidence>
<dbReference type="PRINTS" id="PR00455">
    <property type="entry name" value="HTHTETR"/>
</dbReference>
<dbReference type="InterPro" id="IPR001647">
    <property type="entry name" value="HTH_TetR"/>
</dbReference>
<keyword evidence="5" id="KW-1185">Reference proteome</keyword>
<reference evidence="4 5" key="1">
    <citation type="journal article" date="2014" name="Int. J. Syst. Evol. Microbiol.">
        <title>Nocardioides zeae sp. nov., isolated from the stem of Zea mays.</title>
        <authorList>
            <person name="Glaeser S.P."/>
            <person name="McInroy J.A."/>
            <person name="Busse H.J."/>
            <person name="Kampfer P."/>
        </authorList>
    </citation>
    <scope>NUCLEOTIDE SEQUENCE [LARGE SCALE GENOMIC DNA]</scope>
    <source>
        <strain evidence="4 5">JCM 30728</strain>
    </source>
</reference>
<dbReference type="AlphaFoldDB" id="A0A6P0HLH8"/>
<proteinExistence type="predicted"/>
<dbReference type="PANTHER" id="PTHR30055:SF226">
    <property type="entry name" value="HTH-TYPE TRANSCRIPTIONAL REGULATOR PKSA"/>
    <property type="match status" value="1"/>
</dbReference>
<dbReference type="InterPro" id="IPR050109">
    <property type="entry name" value="HTH-type_TetR-like_transc_reg"/>
</dbReference>
<evidence type="ECO:0000256" key="2">
    <source>
        <dbReference type="PROSITE-ProRule" id="PRU00335"/>
    </source>
</evidence>
<dbReference type="GO" id="GO:0000976">
    <property type="term" value="F:transcription cis-regulatory region binding"/>
    <property type="evidence" value="ECO:0007669"/>
    <property type="project" value="TreeGrafter"/>
</dbReference>
<sequence length="208" mass="22835">MQEDRPLQERSRDARRRILDAAVAVLVDHGYAGATTTRIQERAGVSRGRLLHHYPSRDALLIAACHHLATVRVEAVALTAVMPDDPAERIATAVATMAATYRSDYFWAATELWVASRTHPDLAAQLLPHEQELARAIRAATDGFFGPDLVTHPGYEDLRETITTSLRGLHLATAFDPRPTTIERHEARLVAMAHAVLLGGPPSWGARS</sequence>
<accession>A0A6P0HLH8</accession>
<evidence type="ECO:0000259" key="3">
    <source>
        <dbReference type="PROSITE" id="PS50977"/>
    </source>
</evidence>
<dbReference type="RefSeq" id="WP_163772653.1">
    <property type="nucleotide sequence ID" value="NZ_JAAGXA010000008.1"/>
</dbReference>